<comment type="caution">
    <text evidence="1">The sequence shown here is derived from an EMBL/GenBank/DDBJ whole genome shotgun (WGS) entry which is preliminary data.</text>
</comment>
<accession>A0ABV1CZE2</accession>
<dbReference type="EMBL" id="JBBMEU010000027">
    <property type="protein sequence ID" value="MEQ2422234.1"/>
    <property type="molecule type" value="Genomic_DNA"/>
</dbReference>
<evidence type="ECO:0000313" key="1">
    <source>
        <dbReference type="EMBL" id="MEQ2422234.1"/>
    </source>
</evidence>
<reference evidence="1 2" key="1">
    <citation type="submission" date="2024-03" db="EMBL/GenBank/DDBJ databases">
        <title>Human intestinal bacterial collection.</title>
        <authorList>
            <person name="Pauvert C."/>
            <person name="Hitch T.C.A."/>
            <person name="Clavel T."/>
        </authorList>
    </citation>
    <scope>NUCLEOTIDE SEQUENCE [LARGE SCALE GENOMIC DNA]</scope>
    <source>
        <strain evidence="1 2">CLA-AA-H81</strain>
    </source>
</reference>
<sequence>MKDYLIQFGSDGRRKTTYASGVHYYVDKQGKVTDGSIKVQDLVDKGFIFVNANDYNNLLGNNSEHKEYCRQSDGTFAPYIPPEPTEAEKKAATISSIKAEYNAQLDAMITARVKAAMLGADTSKIDSQYKNTLANMAAEIKNA</sequence>
<dbReference type="Proteomes" id="UP001433088">
    <property type="component" value="Unassembled WGS sequence"/>
</dbReference>
<gene>
    <name evidence="1" type="ORF">WMO23_05750</name>
</gene>
<keyword evidence="2" id="KW-1185">Reference proteome</keyword>
<protein>
    <submittedName>
        <fullName evidence="1">Uncharacterized protein</fullName>
    </submittedName>
</protein>
<dbReference type="RefSeq" id="WP_349173451.1">
    <property type="nucleotide sequence ID" value="NZ_JBBMEU010000027.1"/>
</dbReference>
<organism evidence="1 2">
    <name type="scientific">Megasphaera intestinihominis</name>
    <dbReference type="NCBI Taxonomy" id="3133159"/>
    <lineage>
        <taxon>Bacteria</taxon>
        <taxon>Bacillati</taxon>
        <taxon>Bacillota</taxon>
        <taxon>Negativicutes</taxon>
        <taxon>Veillonellales</taxon>
        <taxon>Veillonellaceae</taxon>
        <taxon>Megasphaera</taxon>
    </lineage>
</organism>
<name>A0ABV1CZE2_9FIRM</name>
<evidence type="ECO:0000313" key="2">
    <source>
        <dbReference type="Proteomes" id="UP001433088"/>
    </source>
</evidence>
<proteinExistence type="predicted"/>